<dbReference type="Proteomes" id="UP000324222">
    <property type="component" value="Unassembled WGS sequence"/>
</dbReference>
<reference evidence="1 2" key="1">
    <citation type="submission" date="2019-05" db="EMBL/GenBank/DDBJ databases">
        <title>Another draft genome of Portunus trituberculatus and its Hox gene families provides insights of decapod evolution.</title>
        <authorList>
            <person name="Jeong J.-H."/>
            <person name="Song I."/>
            <person name="Kim S."/>
            <person name="Choi T."/>
            <person name="Kim D."/>
            <person name="Ryu S."/>
            <person name="Kim W."/>
        </authorList>
    </citation>
    <scope>NUCLEOTIDE SEQUENCE [LARGE SCALE GENOMIC DNA]</scope>
    <source>
        <tissue evidence="1">Muscle</tissue>
    </source>
</reference>
<sequence length="109" mass="12070">MVIPVSVAWLAAARESARHEYEFDSCNSFEIQLSLRAGLLNKLLPILREVPMRDTIGSMETHGNVKSFLPFPFVRFARGKVGMPEGAPVRLATFTQPLCLPGKSKSPEI</sequence>
<dbReference type="AlphaFoldDB" id="A0A5B7FHZ9"/>
<organism evidence="1 2">
    <name type="scientific">Portunus trituberculatus</name>
    <name type="common">Swimming crab</name>
    <name type="synonym">Neptunus trituberculatus</name>
    <dbReference type="NCBI Taxonomy" id="210409"/>
    <lineage>
        <taxon>Eukaryota</taxon>
        <taxon>Metazoa</taxon>
        <taxon>Ecdysozoa</taxon>
        <taxon>Arthropoda</taxon>
        <taxon>Crustacea</taxon>
        <taxon>Multicrustacea</taxon>
        <taxon>Malacostraca</taxon>
        <taxon>Eumalacostraca</taxon>
        <taxon>Eucarida</taxon>
        <taxon>Decapoda</taxon>
        <taxon>Pleocyemata</taxon>
        <taxon>Brachyura</taxon>
        <taxon>Eubrachyura</taxon>
        <taxon>Portunoidea</taxon>
        <taxon>Portunidae</taxon>
        <taxon>Portuninae</taxon>
        <taxon>Portunus</taxon>
    </lineage>
</organism>
<comment type="caution">
    <text evidence="1">The sequence shown here is derived from an EMBL/GenBank/DDBJ whole genome shotgun (WGS) entry which is preliminary data.</text>
</comment>
<dbReference type="EMBL" id="VSRR010007633">
    <property type="protein sequence ID" value="MPC47240.1"/>
    <property type="molecule type" value="Genomic_DNA"/>
</dbReference>
<name>A0A5B7FHZ9_PORTR</name>
<proteinExistence type="predicted"/>
<evidence type="ECO:0000313" key="2">
    <source>
        <dbReference type="Proteomes" id="UP000324222"/>
    </source>
</evidence>
<evidence type="ECO:0000313" key="1">
    <source>
        <dbReference type="EMBL" id="MPC47240.1"/>
    </source>
</evidence>
<keyword evidence="2" id="KW-1185">Reference proteome</keyword>
<gene>
    <name evidence="1" type="ORF">E2C01_040981</name>
</gene>
<accession>A0A5B7FHZ9</accession>
<protein>
    <submittedName>
        <fullName evidence="1">Uncharacterized protein</fullName>
    </submittedName>
</protein>